<organism evidence="1 2">
    <name type="scientific">Metabacillus bambusae</name>
    <dbReference type="NCBI Taxonomy" id="2795218"/>
    <lineage>
        <taxon>Bacteria</taxon>
        <taxon>Bacillati</taxon>
        <taxon>Bacillota</taxon>
        <taxon>Bacilli</taxon>
        <taxon>Bacillales</taxon>
        <taxon>Bacillaceae</taxon>
        <taxon>Metabacillus</taxon>
    </lineage>
</organism>
<name>A0ABS3MZ11_9BACI</name>
<comment type="caution">
    <text evidence="1">The sequence shown here is derived from an EMBL/GenBank/DDBJ whole genome shotgun (WGS) entry which is preliminary data.</text>
</comment>
<protein>
    <recommendedName>
        <fullName evidence="3">Transcriptional regulator</fullName>
    </recommendedName>
</protein>
<gene>
    <name evidence="1" type="ORF">I7822_06190</name>
</gene>
<dbReference type="Proteomes" id="UP000663981">
    <property type="component" value="Unassembled WGS sequence"/>
</dbReference>
<evidence type="ECO:0000313" key="1">
    <source>
        <dbReference type="EMBL" id="MBO1511262.1"/>
    </source>
</evidence>
<evidence type="ECO:0000313" key="2">
    <source>
        <dbReference type="Proteomes" id="UP000663981"/>
    </source>
</evidence>
<evidence type="ECO:0008006" key="3">
    <source>
        <dbReference type="Google" id="ProtNLM"/>
    </source>
</evidence>
<dbReference type="EMBL" id="JAGDEL010000003">
    <property type="protein sequence ID" value="MBO1511262.1"/>
    <property type="molecule type" value="Genomic_DNA"/>
</dbReference>
<proteinExistence type="predicted"/>
<accession>A0ABS3MZ11</accession>
<keyword evidence="2" id="KW-1185">Reference proteome</keyword>
<sequence length="58" mass="6600">MGEENSCNLDGINKDILKQMELKRKEIIANISDLPPSKKEIVIKNLNELIILTNKAHK</sequence>
<reference evidence="1 2" key="1">
    <citation type="submission" date="2021-03" db="EMBL/GenBank/DDBJ databases">
        <title>Whole genome sequence of Metabacillus bambusae BG109.</title>
        <authorList>
            <person name="Jeong J.W."/>
        </authorList>
    </citation>
    <scope>NUCLEOTIDE SEQUENCE [LARGE SCALE GENOMIC DNA]</scope>
    <source>
        <strain evidence="1 2">BG109</strain>
    </source>
</reference>
<dbReference type="RefSeq" id="WP_207976095.1">
    <property type="nucleotide sequence ID" value="NZ_JAGDEL010000003.1"/>
</dbReference>